<accession>A0AA36GYY5</accession>
<comment type="caution">
    <text evidence="3">The sequence shown here is derived from an EMBL/GenBank/DDBJ whole genome shotgun (WGS) entry which is preliminary data.</text>
</comment>
<evidence type="ECO:0000313" key="4">
    <source>
        <dbReference type="Proteomes" id="UP001176961"/>
    </source>
</evidence>
<protein>
    <recommendedName>
        <fullName evidence="2">SCP domain-containing protein</fullName>
    </recommendedName>
</protein>
<evidence type="ECO:0000313" key="3">
    <source>
        <dbReference type="EMBL" id="CAJ0600872.1"/>
    </source>
</evidence>
<dbReference type="SMART" id="SM00198">
    <property type="entry name" value="SCP"/>
    <property type="match status" value="1"/>
</dbReference>
<dbReference type="EMBL" id="CATQJL010000305">
    <property type="protein sequence ID" value="CAJ0600872.1"/>
    <property type="molecule type" value="Genomic_DNA"/>
</dbReference>
<feature type="domain" description="SCP" evidence="2">
    <location>
        <begin position="274"/>
        <end position="433"/>
    </location>
</feature>
<dbReference type="Gene3D" id="3.40.33.10">
    <property type="entry name" value="CAP"/>
    <property type="match status" value="2"/>
</dbReference>
<proteinExistence type="predicted"/>
<dbReference type="InterPro" id="IPR018244">
    <property type="entry name" value="Allrgn_V5/Tpx1_CS"/>
</dbReference>
<feature type="signal peptide" evidence="1">
    <location>
        <begin position="1"/>
        <end position="24"/>
    </location>
</feature>
<gene>
    <name evidence="3" type="ORF">CYNAS_LOCUS12855</name>
</gene>
<dbReference type="InterPro" id="IPR035940">
    <property type="entry name" value="CAP_sf"/>
</dbReference>
<evidence type="ECO:0000259" key="2">
    <source>
        <dbReference type="SMART" id="SM00198"/>
    </source>
</evidence>
<dbReference type="InterPro" id="IPR001283">
    <property type="entry name" value="CRISP-related"/>
</dbReference>
<reference evidence="3" key="1">
    <citation type="submission" date="2023-07" db="EMBL/GenBank/DDBJ databases">
        <authorList>
            <consortium name="CYATHOMIX"/>
        </authorList>
    </citation>
    <scope>NUCLEOTIDE SEQUENCE</scope>
    <source>
        <strain evidence="3">N/A</strain>
    </source>
</reference>
<dbReference type="PRINTS" id="PR00837">
    <property type="entry name" value="V5TPXLIKE"/>
</dbReference>
<keyword evidence="4" id="KW-1185">Reference proteome</keyword>
<dbReference type="GO" id="GO:0005576">
    <property type="term" value="C:extracellular region"/>
    <property type="evidence" value="ECO:0007669"/>
    <property type="project" value="InterPro"/>
</dbReference>
<dbReference type="CDD" id="cd05380">
    <property type="entry name" value="CAP_euk"/>
    <property type="match status" value="2"/>
</dbReference>
<dbReference type="Pfam" id="PF00188">
    <property type="entry name" value="CAP"/>
    <property type="match status" value="2"/>
</dbReference>
<dbReference type="SUPFAM" id="SSF55797">
    <property type="entry name" value="PR-1-like"/>
    <property type="match status" value="2"/>
</dbReference>
<dbReference type="PANTHER" id="PTHR10334">
    <property type="entry name" value="CYSTEINE-RICH SECRETORY PROTEIN-RELATED"/>
    <property type="match status" value="1"/>
</dbReference>
<name>A0AA36GYY5_CYLNA</name>
<dbReference type="PROSITE" id="PS01010">
    <property type="entry name" value="CRISP_2"/>
    <property type="match status" value="1"/>
</dbReference>
<dbReference type="AlphaFoldDB" id="A0AA36GYY5"/>
<sequence>MHGIEMFCTAAYVVAAILPALVHGAPECDGGSMESTDVNDQILKTINERRSTVIKGNQKNGIGTETLPAGKYMNQIYWNCDLEKEAMAGLTADCADPAAVSGKSQIVTSDYYDDDEDVPPLSVPVGTWLDRINDYALNEYKNGAVKYSGENAMTDFSNMINPKTTDIGCALGKCANEDKETKYQFYCLTNQPPVSDGDTIYEAGSGGCEGCPEGTSCDETTKLCARPVAETTTTTTTSTTTTTMTTTTTTTTPLAIFPTGENTMCPDHEGMNDTLRMHYLDTHNYRRSELANGTVVKNNNNTLPQATNMIKLELDCELEAGAIAYAGTCPYTVSDPSTREGIGEHYHRVAISSTVPTYRDGIKNAVTNWWKVVRLYPGIGMQAMFRSNHVGTPIETFTQMGWAKTSKLGCSIVTCKSDYVVICRYYPKGNIVEQNVYIPGTPCSQCMGTCYTDLKLCSA</sequence>
<dbReference type="InterPro" id="IPR014044">
    <property type="entry name" value="CAP_dom"/>
</dbReference>
<feature type="chain" id="PRO_5041444314" description="SCP domain-containing protein" evidence="1">
    <location>
        <begin position="25"/>
        <end position="459"/>
    </location>
</feature>
<organism evidence="3 4">
    <name type="scientific">Cylicocyclus nassatus</name>
    <name type="common">Nematode worm</name>
    <dbReference type="NCBI Taxonomy" id="53992"/>
    <lineage>
        <taxon>Eukaryota</taxon>
        <taxon>Metazoa</taxon>
        <taxon>Ecdysozoa</taxon>
        <taxon>Nematoda</taxon>
        <taxon>Chromadorea</taxon>
        <taxon>Rhabditida</taxon>
        <taxon>Rhabditina</taxon>
        <taxon>Rhabditomorpha</taxon>
        <taxon>Strongyloidea</taxon>
        <taxon>Strongylidae</taxon>
        <taxon>Cylicocyclus</taxon>
    </lineage>
</organism>
<dbReference type="Proteomes" id="UP001176961">
    <property type="component" value="Unassembled WGS sequence"/>
</dbReference>
<keyword evidence="1" id="KW-0732">Signal</keyword>
<evidence type="ECO:0000256" key="1">
    <source>
        <dbReference type="SAM" id="SignalP"/>
    </source>
</evidence>